<feature type="domain" description="Nephrocystin 3-like N-terminal" evidence="2">
    <location>
        <begin position="37"/>
        <end position="202"/>
    </location>
</feature>
<evidence type="ECO:0000313" key="4">
    <source>
        <dbReference type="Proteomes" id="UP001163846"/>
    </source>
</evidence>
<protein>
    <recommendedName>
        <fullName evidence="2">Nephrocystin 3-like N-terminal domain-containing protein</fullName>
    </recommendedName>
</protein>
<comment type="caution">
    <text evidence="3">The sequence shown here is derived from an EMBL/GenBank/DDBJ whole genome shotgun (WGS) entry which is preliminary data.</text>
</comment>
<evidence type="ECO:0000256" key="1">
    <source>
        <dbReference type="ARBA" id="ARBA00022737"/>
    </source>
</evidence>
<dbReference type="InterPro" id="IPR056884">
    <property type="entry name" value="NPHP3-like_N"/>
</dbReference>
<keyword evidence="4" id="KW-1185">Reference proteome</keyword>
<keyword evidence="1" id="KW-0677">Repeat</keyword>
<accession>A0AA38P0F2</accession>
<dbReference type="EMBL" id="MU806616">
    <property type="protein sequence ID" value="KAJ3833890.1"/>
    <property type="molecule type" value="Genomic_DNA"/>
</dbReference>
<dbReference type="PANTHER" id="PTHR10039:SF16">
    <property type="entry name" value="GPI INOSITOL-DEACYLASE"/>
    <property type="match status" value="1"/>
</dbReference>
<dbReference type="AlphaFoldDB" id="A0AA38P0F2"/>
<name>A0AA38P0F2_9AGAR</name>
<sequence length="227" mass="26201">MLHADLSSDEEKKLQEWLGAPDCSINYATALNKRVDGTGKWIFEDPTYLEWKRKGSILWIQGQGNCFVKFMMKDIIESLRKITVSTFSIYHYFDTRDNTGSKTSFQGFLSSCLSQIGVQHQKIHTELKKLHESSRNGLSHSKPTNERLADTIIQITRDLVQKDYQVNIIIDALDECNEMNEVWDFCMHMNSLHSVGILISSRNYQPETSRYSILSLRNNIMVKQDIA</sequence>
<reference evidence="3" key="1">
    <citation type="submission" date="2022-08" db="EMBL/GenBank/DDBJ databases">
        <authorList>
            <consortium name="DOE Joint Genome Institute"/>
            <person name="Min B."/>
            <person name="Riley R."/>
            <person name="Sierra-Patev S."/>
            <person name="Naranjo-Ortiz M."/>
            <person name="Looney B."/>
            <person name="Konkel Z."/>
            <person name="Slot J.C."/>
            <person name="Sakamoto Y."/>
            <person name="Steenwyk J.L."/>
            <person name="Rokas A."/>
            <person name="Carro J."/>
            <person name="Camarero S."/>
            <person name="Ferreira P."/>
            <person name="Molpeceres G."/>
            <person name="Ruiz-Duenas F.J."/>
            <person name="Serrano A."/>
            <person name="Henrissat B."/>
            <person name="Drula E."/>
            <person name="Hughes K.W."/>
            <person name="Mata J.L."/>
            <person name="Ishikawa N.K."/>
            <person name="Vargas-Isla R."/>
            <person name="Ushijima S."/>
            <person name="Smith C.A."/>
            <person name="Ahrendt S."/>
            <person name="Andreopoulos W."/>
            <person name="He G."/>
            <person name="Labutti K."/>
            <person name="Lipzen A."/>
            <person name="Ng V."/>
            <person name="Sandor L."/>
            <person name="Barry K."/>
            <person name="Martinez A.T."/>
            <person name="Xiao Y."/>
            <person name="Gibbons J.G."/>
            <person name="Terashima K."/>
            <person name="Hibbett D.S."/>
            <person name="Grigoriev I.V."/>
        </authorList>
    </citation>
    <scope>NUCLEOTIDE SEQUENCE</scope>
    <source>
        <strain evidence="3">TFB9207</strain>
    </source>
</reference>
<feature type="non-terminal residue" evidence="3">
    <location>
        <position position="227"/>
    </location>
</feature>
<evidence type="ECO:0000259" key="2">
    <source>
        <dbReference type="Pfam" id="PF24883"/>
    </source>
</evidence>
<gene>
    <name evidence="3" type="ORF">F5878DRAFT_545757</name>
</gene>
<organism evidence="3 4">
    <name type="scientific">Lentinula raphanica</name>
    <dbReference type="NCBI Taxonomy" id="153919"/>
    <lineage>
        <taxon>Eukaryota</taxon>
        <taxon>Fungi</taxon>
        <taxon>Dikarya</taxon>
        <taxon>Basidiomycota</taxon>
        <taxon>Agaricomycotina</taxon>
        <taxon>Agaricomycetes</taxon>
        <taxon>Agaricomycetidae</taxon>
        <taxon>Agaricales</taxon>
        <taxon>Marasmiineae</taxon>
        <taxon>Omphalotaceae</taxon>
        <taxon>Lentinula</taxon>
    </lineage>
</organism>
<dbReference type="Proteomes" id="UP001163846">
    <property type="component" value="Unassembled WGS sequence"/>
</dbReference>
<proteinExistence type="predicted"/>
<dbReference type="PANTHER" id="PTHR10039">
    <property type="entry name" value="AMELOGENIN"/>
    <property type="match status" value="1"/>
</dbReference>
<dbReference type="Pfam" id="PF24883">
    <property type="entry name" value="NPHP3_N"/>
    <property type="match status" value="1"/>
</dbReference>
<evidence type="ECO:0000313" key="3">
    <source>
        <dbReference type="EMBL" id="KAJ3833890.1"/>
    </source>
</evidence>